<proteinExistence type="predicted"/>
<reference evidence="2" key="2">
    <citation type="submission" date="2015-01" db="EMBL/GenBank/DDBJ databases">
        <title>Evolutionary Origins and Diversification of the Mycorrhizal Mutualists.</title>
        <authorList>
            <consortium name="DOE Joint Genome Institute"/>
            <consortium name="Mycorrhizal Genomics Consortium"/>
            <person name="Kohler A."/>
            <person name="Kuo A."/>
            <person name="Nagy L.G."/>
            <person name="Floudas D."/>
            <person name="Copeland A."/>
            <person name="Barry K.W."/>
            <person name="Cichocki N."/>
            <person name="Veneault-Fourrey C."/>
            <person name="LaButti K."/>
            <person name="Lindquist E.A."/>
            <person name="Lipzen A."/>
            <person name="Lundell T."/>
            <person name="Morin E."/>
            <person name="Murat C."/>
            <person name="Riley R."/>
            <person name="Ohm R."/>
            <person name="Sun H."/>
            <person name="Tunlid A."/>
            <person name="Henrissat B."/>
            <person name="Grigoriev I.V."/>
            <person name="Hibbett D.S."/>
            <person name="Martin F."/>
        </authorList>
    </citation>
    <scope>NUCLEOTIDE SEQUENCE [LARGE SCALE GENOMIC DNA]</scope>
    <source>
        <strain evidence="2">Ve08.2h10</strain>
    </source>
</reference>
<dbReference type="Proteomes" id="UP000054538">
    <property type="component" value="Unassembled WGS sequence"/>
</dbReference>
<keyword evidence="2" id="KW-1185">Reference proteome</keyword>
<evidence type="ECO:0000313" key="2">
    <source>
        <dbReference type="Proteomes" id="UP000054538"/>
    </source>
</evidence>
<gene>
    <name evidence="1" type="ORF">PAXRUDRAFT_829686</name>
</gene>
<accession>A0A0D0E5F9</accession>
<reference evidence="1 2" key="1">
    <citation type="submission" date="2014-04" db="EMBL/GenBank/DDBJ databases">
        <authorList>
            <consortium name="DOE Joint Genome Institute"/>
            <person name="Kuo A."/>
            <person name="Kohler A."/>
            <person name="Jargeat P."/>
            <person name="Nagy L.G."/>
            <person name="Floudas D."/>
            <person name="Copeland A."/>
            <person name="Barry K.W."/>
            <person name="Cichocki N."/>
            <person name="Veneault-Fourrey C."/>
            <person name="LaButti K."/>
            <person name="Lindquist E.A."/>
            <person name="Lipzen A."/>
            <person name="Lundell T."/>
            <person name="Morin E."/>
            <person name="Murat C."/>
            <person name="Sun H."/>
            <person name="Tunlid A."/>
            <person name="Henrissat B."/>
            <person name="Grigoriev I.V."/>
            <person name="Hibbett D.S."/>
            <person name="Martin F."/>
            <person name="Nordberg H.P."/>
            <person name="Cantor M.N."/>
            <person name="Hua S.X."/>
        </authorList>
    </citation>
    <scope>NUCLEOTIDE SEQUENCE [LARGE SCALE GENOMIC DNA]</scope>
    <source>
        <strain evidence="1 2">Ve08.2h10</strain>
    </source>
</reference>
<protein>
    <submittedName>
        <fullName evidence="1">Uncharacterized protein</fullName>
    </submittedName>
</protein>
<organism evidence="1 2">
    <name type="scientific">Paxillus rubicundulus Ve08.2h10</name>
    <dbReference type="NCBI Taxonomy" id="930991"/>
    <lineage>
        <taxon>Eukaryota</taxon>
        <taxon>Fungi</taxon>
        <taxon>Dikarya</taxon>
        <taxon>Basidiomycota</taxon>
        <taxon>Agaricomycotina</taxon>
        <taxon>Agaricomycetes</taxon>
        <taxon>Agaricomycetidae</taxon>
        <taxon>Boletales</taxon>
        <taxon>Paxilineae</taxon>
        <taxon>Paxillaceae</taxon>
        <taxon>Paxillus</taxon>
    </lineage>
</organism>
<dbReference type="AlphaFoldDB" id="A0A0D0E5F9"/>
<evidence type="ECO:0000313" key="1">
    <source>
        <dbReference type="EMBL" id="KIK92725.1"/>
    </source>
</evidence>
<dbReference type="EMBL" id="KN825249">
    <property type="protein sequence ID" value="KIK92725.1"/>
    <property type="molecule type" value="Genomic_DNA"/>
</dbReference>
<dbReference type="InParanoid" id="A0A0D0E5F9"/>
<name>A0A0D0E5F9_9AGAM</name>
<dbReference type="HOGENOM" id="CLU_2224071_0_0_1"/>
<sequence>MLIHESGPIQVRFEVARHLVQDLGIWALTSSCDRDELPCKTLAISYDQSFISRQLGINTSVEPRILHQLYIIAGGQKKKHQKKWNQEPWDTGILRLGETRGQRPRC</sequence>